<name>A0A8H5Z0Y6_9HYPO</name>
<accession>A0A8H5Z0Y6</accession>
<dbReference type="Proteomes" id="UP000532311">
    <property type="component" value="Unassembled WGS sequence"/>
</dbReference>
<sequence>MGNLDKTPEGCLETFYVMEKKDRVRHQLRSCAEQMQQLLDQLNPTHKISQSLKNSITQIQHFHKFDQPNVLSLWQDLLHEPRAFPFRSEEFSPRGESQNLLDRRAERNQNIPILVVDTNNNREQGLHSRKRRNDDEDELIRPNHGHEEGSIGVEKKFEAHSIIDKRNDTETKWKVLRKRRNDDYDGDDELNQPQIKRTKLSKKQR</sequence>
<evidence type="ECO:0000313" key="3">
    <source>
        <dbReference type="Proteomes" id="UP000532311"/>
    </source>
</evidence>
<protein>
    <submittedName>
        <fullName evidence="2">Uncharacterized protein</fullName>
    </submittedName>
</protein>
<evidence type="ECO:0000313" key="2">
    <source>
        <dbReference type="EMBL" id="KAF5721161.1"/>
    </source>
</evidence>
<comment type="caution">
    <text evidence="2">The sequence shown here is derived from an EMBL/GenBank/DDBJ whole genome shotgun (WGS) entry which is preliminary data.</text>
</comment>
<reference evidence="2 3" key="1">
    <citation type="submission" date="2020-05" db="EMBL/GenBank/DDBJ databases">
        <title>Identification and distribution of gene clusters putatively required for synthesis of sphingolipid metabolism inhibitors in phylogenetically diverse species of the filamentous fungus Fusarium.</title>
        <authorList>
            <person name="Kim H.-S."/>
            <person name="Busman M."/>
            <person name="Brown D.W."/>
            <person name="Divon H."/>
            <person name="Uhlig S."/>
            <person name="Proctor R.H."/>
        </authorList>
    </citation>
    <scope>NUCLEOTIDE SEQUENCE [LARGE SCALE GENOMIC DNA]</scope>
    <source>
        <strain evidence="2 3">NRRL 26131</strain>
    </source>
</reference>
<dbReference type="EMBL" id="JAAQPF010000010">
    <property type="protein sequence ID" value="KAF5721161.1"/>
    <property type="molecule type" value="Genomic_DNA"/>
</dbReference>
<evidence type="ECO:0000256" key="1">
    <source>
        <dbReference type="SAM" id="MobiDB-lite"/>
    </source>
</evidence>
<feature type="region of interest" description="Disordered" evidence="1">
    <location>
        <begin position="177"/>
        <end position="205"/>
    </location>
</feature>
<proteinExistence type="predicted"/>
<feature type="compositionally biased region" description="Basic and acidic residues" evidence="1">
    <location>
        <begin position="139"/>
        <end position="154"/>
    </location>
</feature>
<feature type="region of interest" description="Disordered" evidence="1">
    <location>
        <begin position="111"/>
        <end position="154"/>
    </location>
</feature>
<gene>
    <name evidence="2" type="ORF">FGLOB1_369</name>
</gene>
<feature type="compositionally biased region" description="Basic residues" evidence="1">
    <location>
        <begin position="196"/>
        <end position="205"/>
    </location>
</feature>
<keyword evidence="3" id="KW-1185">Reference proteome</keyword>
<dbReference type="AlphaFoldDB" id="A0A8H5Z0Y6"/>
<organism evidence="2 3">
    <name type="scientific">Fusarium globosum</name>
    <dbReference type="NCBI Taxonomy" id="78864"/>
    <lineage>
        <taxon>Eukaryota</taxon>
        <taxon>Fungi</taxon>
        <taxon>Dikarya</taxon>
        <taxon>Ascomycota</taxon>
        <taxon>Pezizomycotina</taxon>
        <taxon>Sordariomycetes</taxon>
        <taxon>Hypocreomycetidae</taxon>
        <taxon>Hypocreales</taxon>
        <taxon>Nectriaceae</taxon>
        <taxon>Fusarium</taxon>
        <taxon>Fusarium fujikuroi species complex</taxon>
    </lineage>
</organism>